<dbReference type="SUPFAM" id="SSF47396">
    <property type="entry name" value="Transcription factor IIA (TFIIA), alpha-helical domain"/>
    <property type="match status" value="1"/>
</dbReference>
<dbReference type="Pfam" id="PF00928">
    <property type="entry name" value="Adap_comp_sub"/>
    <property type="match status" value="1"/>
</dbReference>
<keyword evidence="7" id="KW-0805">Transcription regulation</keyword>
<dbReference type="PROSITE" id="PS51072">
    <property type="entry name" value="MHD"/>
    <property type="match status" value="1"/>
</dbReference>
<feature type="domain" description="SHD" evidence="11">
    <location>
        <begin position="247"/>
        <end position="380"/>
    </location>
</feature>
<dbReference type="SUPFAM" id="SSF50784">
    <property type="entry name" value="Transcription factor IIA (TFIIA), beta-barrel domain"/>
    <property type="match status" value="1"/>
</dbReference>
<organism evidence="13 14">
    <name type="scientific">Cottoperca gobio</name>
    <name type="common">Frogmouth</name>
    <name type="synonym">Aphritis gobio</name>
    <dbReference type="NCBI Taxonomy" id="56716"/>
    <lineage>
        <taxon>Eukaryota</taxon>
        <taxon>Metazoa</taxon>
        <taxon>Chordata</taxon>
        <taxon>Craniata</taxon>
        <taxon>Vertebrata</taxon>
        <taxon>Euteleostomi</taxon>
        <taxon>Actinopterygii</taxon>
        <taxon>Neopterygii</taxon>
        <taxon>Teleostei</taxon>
        <taxon>Neoteleostei</taxon>
        <taxon>Acanthomorphata</taxon>
        <taxon>Eupercaria</taxon>
        <taxon>Perciformes</taxon>
        <taxon>Notothenioidei</taxon>
        <taxon>Bovichtidae</taxon>
        <taxon>Cottoperca</taxon>
    </lineage>
</organism>
<dbReference type="PROSITE" id="PS51070">
    <property type="entry name" value="SHD"/>
    <property type="match status" value="1"/>
</dbReference>
<feature type="region of interest" description="Disordered" evidence="10">
    <location>
        <begin position="1"/>
        <end position="38"/>
    </location>
</feature>
<feature type="region of interest" description="Disordered" evidence="10">
    <location>
        <begin position="1048"/>
        <end position="1068"/>
    </location>
</feature>
<dbReference type="Gene3D" id="2.30.18.10">
    <property type="entry name" value="Transcription factor IIA (TFIIA), beta-barrel domain"/>
    <property type="match status" value="1"/>
</dbReference>
<dbReference type="Pfam" id="PF03153">
    <property type="entry name" value="TFIIA"/>
    <property type="match status" value="1"/>
</dbReference>
<evidence type="ECO:0000256" key="10">
    <source>
        <dbReference type="SAM" id="MobiDB-lite"/>
    </source>
</evidence>
<dbReference type="CTD" id="11037"/>
<dbReference type="GO" id="GO:0006367">
    <property type="term" value="P:transcription initiation at RNA polymerase II promoter"/>
    <property type="evidence" value="ECO:0007669"/>
    <property type="project" value="InterPro"/>
</dbReference>
<dbReference type="Gene3D" id="2.60.40.1170">
    <property type="entry name" value="Mu homology domain, subdomain B"/>
    <property type="match status" value="2"/>
</dbReference>
<name>A0A6J2R6W9_COTGO</name>
<dbReference type="InterPro" id="IPR028565">
    <property type="entry name" value="MHD"/>
</dbReference>
<keyword evidence="9" id="KW-0539">Nucleus</keyword>
<feature type="region of interest" description="Disordered" evidence="10">
    <location>
        <begin position="105"/>
        <end position="169"/>
    </location>
</feature>
<evidence type="ECO:0000256" key="3">
    <source>
        <dbReference type="ARBA" id="ARBA00005579"/>
    </source>
</evidence>
<gene>
    <name evidence="14" type="primary">ston1</name>
</gene>
<dbReference type="CDD" id="cd07976">
    <property type="entry name" value="TFIIA_alpha_beta_like"/>
    <property type="match status" value="2"/>
</dbReference>
<comment type="similarity">
    <text evidence="3">Belongs to the Stoned B family.</text>
</comment>
<feature type="compositionally biased region" description="Low complexity" evidence="10">
    <location>
        <begin position="1049"/>
        <end position="1064"/>
    </location>
</feature>
<feature type="compositionally biased region" description="Polar residues" evidence="10">
    <location>
        <begin position="1"/>
        <end position="10"/>
    </location>
</feature>
<dbReference type="Proteomes" id="UP000504630">
    <property type="component" value="Chromosome 15"/>
</dbReference>
<keyword evidence="5" id="KW-0963">Cytoplasm</keyword>
<dbReference type="InParanoid" id="A0A6J2R6W9"/>
<dbReference type="InterPro" id="IPR012320">
    <property type="entry name" value="SHD_dom"/>
</dbReference>
<dbReference type="OrthoDB" id="10063141at2759"/>
<dbReference type="GO" id="GO:0006897">
    <property type="term" value="P:endocytosis"/>
    <property type="evidence" value="ECO:0007669"/>
    <property type="project" value="UniProtKB-KW"/>
</dbReference>
<evidence type="ECO:0000256" key="9">
    <source>
        <dbReference type="ARBA" id="ARBA00023242"/>
    </source>
</evidence>
<dbReference type="PANTHER" id="PTHR10529">
    <property type="entry name" value="AP COMPLEX SUBUNIT MU"/>
    <property type="match status" value="1"/>
</dbReference>
<evidence type="ECO:0000259" key="11">
    <source>
        <dbReference type="PROSITE" id="PS51070"/>
    </source>
</evidence>
<feature type="domain" description="MHD" evidence="12">
    <location>
        <begin position="384"/>
        <end position="692"/>
    </location>
</feature>
<dbReference type="Gene3D" id="1.10.287.100">
    <property type="match status" value="1"/>
</dbReference>
<dbReference type="KEGG" id="cgob:115019724"/>
<protein>
    <submittedName>
        <fullName evidence="14">Stonin-1</fullName>
    </submittedName>
</protein>
<dbReference type="FunFam" id="1.10.287.100:FF:000001">
    <property type="entry name" value="Transcription initiation factor IIA subunit"/>
    <property type="match status" value="1"/>
</dbReference>
<evidence type="ECO:0000313" key="14">
    <source>
        <dbReference type="RefSeq" id="XP_029305120.1"/>
    </source>
</evidence>
<evidence type="ECO:0000256" key="8">
    <source>
        <dbReference type="ARBA" id="ARBA00023163"/>
    </source>
</evidence>
<evidence type="ECO:0000259" key="12">
    <source>
        <dbReference type="PROSITE" id="PS51072"/>
    </source>
</evidence>
<evidence type="ECO:0000256" key="7">
    <source>
        <dbReference type="ARBA" id="ARBA00023015"/>
    </source>
</evidence>
<dbReference type="SUPFAM" id="SSF49447">
    <property type="entry name" value="Second domain of Mu2 adaptin subunit (ap50) of ap2 adaptor"/>
    <property type="match status" value="1"/>
</dbReference>
<dbReference type="GO" id="GO:0005672">
    <property type="term" value="C:transcription factor TFIIA complex"/>
    <property type="evidence" value="ECO:0007669"/>
    <property type="project" value="InterPro"/>
</dbReference>
<reference evidence="14" key="1">
    <citation type="submission" date="2025-08" db="UniProtKB">
        <authorList>
            <consortium name="RefSeq"/>
        </authorList>
    </citation>
    <scope>IDENTIFICATION</scope>
</reference>
<dbReference type="InterPro" id="IPR009088">
    <property type="entry name" value="TFIIA_b-brl"/>
</dbReference>
<comment type="similarity">
    <text evidence="4">Belongs to the TFIIA subunit 1 family.</text>
</comment>
<sequence length="1140" mass="127061">MCATNHSNWVTFEDDNTPLSSPQKPPQSPERIKASVPRPIGLKLVLPPISDTSWSFNSSLESPQSLSGSSCVPCNTPFCTPGSGAPSNGSPFHSNTREKNDFFRSLSSTSTPTVPSPAPEALHQSSDGPSPFPSFQRNSGHYNPFWDGSRHSADVDSSSSDSESESHNNLPRFFIRTKDGSEPPRDHLQNSFSYVCHKLEGLQAGADQETKTESDGERRLSCKSEVLSEGSSQFVPRGLFRSQKRDGWSVMLRIPEKKNRMSSRQWGPIYLRMLPGGVLQMYYEKGLEKPFKEFQLLPQCRLSDLKLESYGEPRKVLSVKVEHFSYTEKKRYHPKLEVSHEAEAEELLKFGSTVHDDMEDLVVSMEEEIFKLCMHHQQRRHYEEQELSLQITDHIWVQLDKFGEVMERTAFTQIHCLSFLNGLGDCFLALNDLGLLRFDSNYGSEEDGELWMEVADCHFHKCVNETEFQRSRLIKFAPPEACRVELMRYKTAILGCIEIPFSVKAVVTVQGAYVELQAFLNMSPTFPSTVGASDTSPLCENVVIRVPVPGDWVKVTQTVALLRQRSLKARMNRNACLGAVGAADSQPVMQVTIGTVKYENVYSAVVWRIDRLPAKNTAVDHPHSFSCKLELGSDQEIPSDWYPFVTMECEIMGAVVSGTKVKSLGTANDIQPQKHVTSWTRYHCQAKLYLSIIDDVIESMRELFLDEGLEDRVLDDLRHLWEAKMMQSKAMEDFRKNNINSSNFVLQLPTNYRRSDQELTASVVIPASHNIHSFPLKNNSETLATFSLPAGLSYPVQIPAGVTLQTSTGQLYKVNVPVVVTQAPAGQPLISRLAQKVTVRREAPAPQSAAVPPNTTHPQRVEPPSVPASSVTQPPHPKSSLPPGQQSTLPQQPHVPAAEPSQLQGARAPEPEVTPEENEQRPQPEPMNLRMDASPCSQLLDFQISSEEALTQTVPLNSRDIDDILKEVIEEEREKAERARNLAPAKTDNQSEAVLGLDLDYNYNELSDIVQLDGPAGNSDLEEEEGGPLEENDFLGIINAEAIKALQEGDGSSDGNSISSCSDSEGAELADVVEEDPLNSGDDVIEQDIPDLFDTDNVIVCQYDKIHRSKNRWKFHLKDGVMCYGGRDYVFSKAVGEAEW</sequence>
<feature type="region of interest" description="Disordered" evidence="10">
    <location>
        <begin position="838"/>
        <end position="931"/>
    </location>
</feature>
<proteinExistence type="inferred from homology"/>
<keyword evidence="6" id="KW-0254">Endocytosis</keyword>
<evidence type="ECO:0000256" key="6">
    <source>
        <dbReference type="ARBA" id="ARBA00022583"/>
    </source>
</evidence>
<dbReference type="RefSeq" id="XP_029305120.1">
    <property type="nucleotide sequence ID" value="XM_029449260.1"/>
</dbReference>
<dbReference type="GeneID" id="115019724"/>
<dbReference type="InterPro" id="IPR004855">
    <property type="entry name" value="TFIIA_asu/bsu"/>
</dbReference>
<dbReference type="InterPro" id="IPR036168">
    <property type="entry name" value="AP2_Mu_C_sf"/>
</dbReference>
<dbReference type="AlphaFoldDB" id="A0A6J2R6W9"/>
<dbReference type="FunFam" id="2.30.18.10:FF:000002">
    <property type="entry name" value="Transcription initiation factor IIA subunit 1"/>
    <property type="match status" value="1"/>
</dbReference>
<feature type="compositionally biased region" description="Polar residues" evidence="10">
    <location>
        <begin position="882"/>
        <end position="891"/>
    </location>
</feature>
<dbReference type="SMART" id="SM01371">
    <property type="entry name" value="TFIIA"/>
    <property type="match status" value="1"/>
</dbReference>
<evidence type="ECO:0000256" key="2">
    <source>
        <dbReference type="ARBA" id="ARBA00004496"/>
    </source>
</evidence>
<evidence type="ECO:0000256" key="5">
    <source>
        <dbReference type="ARBA" id="ARBA00022490"/>
    </source>
</evidence>
<keyword evidence="8" id="KW-0804">Transcription</keyword>
<keyword evidence="13" id="KW-1185">Reference proteome</keyword>
<evidence type="ECO:0000256" key="4">
    <source>
        <dbReference type="ARBA" id="ARBA00010059"/>
    </source>
</evidence>
<evidence type="ECO:0000313" key="13">
    <source>
        <dbReference type="Proteomes" id="UP000504630"/>
    </source>
</evidence>
<dbReference type="FunFam" id="2.60.40.1170:FF:000054">
    <property type="entry name" value="General transcription factor IIA, 1-like"/>
    <property type="match status" value="1"/>
</dbReference>
<dbReference type="InterPro" id="IPR050431">
    <property type="entry name" value="Adaptor_comp_med_subunit"/>
</dbReference>
<evidence type="ECO:0000256" key="1">
    <source>
        <dbReference type="ARBA" id="ARBA00004123"/>
    </source>
</evidence>
<feature type="compositionally biased region" description="Polar residues" evidence="10">
    <location>
        <begin position="123"/>
        <end position="141"/>
    </location>
</feature>
<accession>A0A6J2R6W9</accession>
<dbReference type="GO" id="GO:0005737">
    <property type="term" value="C:cytoplasm"/>
    <property type="evidence" value="ECO:0007669"/>
    <property type="project" value="UniProtKB-SubCell"/>
</dbReference>
<dbReference type="FunCoup" id="A0A6J2R6W9">
    <property type="interactions" value="508"/>
</dbReference>
<comment type="subcellular location">
    <subcellularLocation>
        <location evidence="2">Cytoplasm</location>
    </subcellularLocation>
    <subcellularLocation>
        <location evidence="1">Nucleus</location>
    </subcellularLocation>
</comment>